<dbReference type="SMART" id="SM00387">
    <property type="entry name" value="HATPase_c"/>
    <property type="match status" value="1"/>
</dbReference>
<dbReference type="EMBL" id="DTGR01000197">
    <property type="protein sequence ID" value="HHS30517.1"/>
    <property type="molecule type" value="Genomic_DNA"/>
</dbReference>
<accession>A0A7V6A582</accession>
<protein>
    <recommendedName>
        <fullName evidence="6">Oxygen sensor histidine kinase NreB</fullName>
        <ecNumber evidence="5">2.7.13.3</ecNumber>
    </recommendedName>
    <alternativeName>
        <fullName evidence="19">Nitrogen regulation protein B</fullName>
    </alternativeName>
</protein>
<evidence type="ECO:0000256" key="18">
    <source>
        <dbReference type="ARBA" id="ARBA00024827"/>
    </source>
</evidence>
<dbReference type="PANTHER" id="PTHR24421:SF10">
    <property type="entry name" value="NITRATE_NITRITE SENSOR PROTEIN NARQ"/>
    <property type="match status" value="1"/>
</dbReference>
<evidence type="ECO:0000256" key="3">
    <source>
        <dbReference type="ARBA" id="ARBA00004370"/>
    </source>
</evidence>
<dbReference type="PROSITE" id="PS50885">
    <property type="entry name" value="HAMP"/>
    <property type="match status" value="1"/>
</dbReference>
<dbReference type="EC" id="2.7.13.3" evidence="5"/>
<keyword evidence="15" id="KW-0408">Iron</keyword>
<sequence length="479" mass="54108">MRIKTRVKVAGALTVCVLLAYGAMVLHLDRSLSNLIRDVQRANELVDKITILRSLTQDYLLYPTERSTQQWSVAYAEVLQFLDKPDFQRLKRTYGLGDVPAKLKVVGDTFSRLMEIRTAPGPDSVAGEAQKRLATQVLLATHDLLTWFIQVTAEANRKLIYTHRLISSLDFLALLVLGLLVVSNIVFLQRSVVKPIVRLHDGVEKIGAGDLDYRVGIDSRDEIGQLSRAFDLMTANLKSLTVSLKKSEERLRGLTAKILSVQEEERGRLARELHDDLGQSLLVLRMQLSAILRRYSPEPALQEKLQEAISYLKEIIDKTRRLSQDLSPSILENLGLAEALRNLFEDFQRHREHDMVIKAEMDEVKHLLPKEANIAIYRIAQEFLANVHKHAEASQVDVAIKALPDKVSVTLEDNGKGFDLEEIKSRPKERRGMGVASMEERLRMLGSQFSLSSQPGKGTRLYFEIPYTGQKPPGIQEMP</sequence>
<keyword evidence="8" id="KW-0963">Cytoplasm</keyword>
<evidence type="ECO:0000256" key="2">
    <source>
        <dbReference type="ARBA" id="ARBA00001966"/>
    </source>
</evidence>
<dbReference type="Gene3D" id="1.20.5.1930">
    <property type="match status" value="1"/>
</dbReference>
<feature type="transmembrane region" description="Helical" evidence="21">
    <location>
        <begin position="165"/>
        <end position="188"/>
    </location>
</feature>
<dbReference type="PROSITE" id="PS50109">
    <property type="entry name" value="HIS_KIN"/>
    <property type="match status" value="1"/>
</dbReference>
<dbReference type="InterPro" id="IPR050482">
    <property type="entry name" value="Sensor_HK_TwoCompSys"/>
</dbReference>
<dbReference type="CDD" id="cd06225">
    <property type="entry name" value="HAMP"/>
    <property type="match status" value="1"/>
</dbReference>
<evidence type="ECO:0000256" key="17">
    <source>
        <dbReference type="ARBA" id="ARBA00023014"/>
    </source>
</evidence>
<comment type="caution">
    <text evidence="24">The sequence shown here is derived from an EMBL/GenBank/DDBJ whole genome shotgun (WGS) entry which is preliminary data.</text>
</comment>
<name>A0A7V6A582_9BACT</name>
<evidence type="ECO:0000256" key="9">
    <source>
        <dbReference type="ARBA" id="ARBA00022553"/>
    </source>
</evidence>
<evidence type="ECO:0000256" key="15">
    <source>
        <dbReference type="ARBA" id="ARBA00023004"/>
    </source>
</evidence>
<keyword evidence="9" id="KW-0597">Phosphoprotein</keyword>
<dbReference type="AlphaFoldDB" id="A0A7V6A582"/>
<evidence type="ECO:0000256" key="19">
    <source>
        <dbReference type="ARBA" id="ARBA00030800"/>
    </source>
</evidence>
<dbReference type="GO" id="GO:0046983">
    <property type="term" value="F:protein dimerization activity"/>
    <property type="evidence" value="ECO:0007669"/>
    <property type="project" value="InterPro"/>
</dbReference>
<evidence type="ECO:0000256" key="20">
    <source>
        <dbReference type="SAM" id="Coils"/>
    </source>
</evidence>
<dbReference type="PRINTS" id="PR00344">
    <property type="entry name" value="BCTRLSENSOR"/>
</dbReference>
<comment type="catalytic activity">
    <reaction evidence="1">
        <text>ATP + protein L-histidine = ADP + protein N-phospho-L-histidine.</text>
        <dbReference type="EC" id="2.7.13.3"/>
    </reaction>
</comment>
<feature type="domain" description="HAMP" evidence="23">
    <location>
        <begin position="190"/>
        <end position="242"/>
    </location>
</feature>
<keyword evidence="13" id="KW-0418">Kinase</keyword>
<dbReference type="InterPro" id="IPR003594">
    <property type="entry name" value="HATPase_dom"/>
</dbReference>
<keyword evidence="21" id="KW-0472">Membrane</keyword>
<keyword evidence="12" id="KW-0547">Nucleotide-binding</keyword>
<organism evidence="24">
    <name type="scientific">Desulfobacca acetoxidans</name>
    <dbReference type="NCBI Taxonomy" id="60893"/>
    <lineage>
        <taxon>Bacteria</taxon>
        <taxon>Pseudomonadati</taxon>
        <taxon>Thermodesulfobacteriota</taxon>
        <taxon>Desulfobaccia</taxon>
        <taxon>Desulfobaccales</taxon>
        <taxon>Desulfobaccaceae</taxon>
        <taxon>Desulfobacca</taxon>
    </lineage>
</organism>
<dbReference type="GO" id="GO:0051539">
    <property type="term" value="F:4 iron, 4 sulfur cluster binding"/>
    <property type="evidence" value="ECO:0007669"/>
    <property type="project" value="UniProtKB-KW"/>
</dbReference>
<dbReference type="Gene3D" id="3.30.565.10">
    <property type="entry name" value="Histidine kinase-like ATPase, C-terminal domain"/>
    <property type="match status" value="1"/>
</dbReference>
<dbReference type="Pfam" id="PF00672">
    <property type="entry name" value="HAMP"/>
    <property type="match status" value="1"/>
</dbReference>
<evidence type="ECO:0000256" key="5">
    <source>
        <dbReference type="ARBA" id="ARBA00012438"/>
    </source>
</evidence>
<evidence type="ECO:0000256" key="4">
    <source>
        <dbReference type="ARBA" id="ARBA00004496"/>
    </source>
</evidence>
<keyword evidence="21" id="KW-1133">Transmembrane helix</keyword>
<evidence type="ECO:0000256" key="1">
    <source>
        <dbReference type="ARBA" id="ARBA00000085"/>
    </source>
</evidence>
<dbReference type="SUPFAM" id="SSF158472">
    <property type="entry name" value="HAMP domain-like"/>
    <property type="match status" value="1"/>
</dbReference>
<dbReference type="PANTHER" id="PTHR24421">
    <property type="entry name" value="NITRATE/NITRITE SENSOR PROTEIN NARX-RELATED"/>
    <property type="match status" value="1"/>
</dbReference>
<dbReference type="Pfam" id="PF07730">
    <property type="entry name" value="HisKA_3"/>
    <property type="match status" value="1"/>
</dbReference>
<dbReference type="GO" id="GO:0046872">
    <property type="term" value="F:metal ion binding"/>
    <property type="evidence" value="ECO:0007669"/>
    <property type="project" value="UniProtKB-KW"/>
</dbReference>
<feature type="domain" description="Histidine kinase" evidence="22">
    <location>
        <begin position="268"/>
        <end position="469"/>
    </location>
</feature>
<dbReference type="GO" id="GO:0005524">
    <property type="term" value="F:ATP binding"/>
    <property type="evidence" value="ECO:0007669"/>
    <property type="project" value="UniProtKB-KW"/>
</dbReference>
<dbReference type="InterPro" id="IPR036890">
    <property type="entry name" value="HATPase_C_sf"/>
</dbReference>
<dbReference type="CDD" id="cd16917">
    <property type="entry name" value="HATPase_UhpB-NarQ-NarX-like"/>
    <property type="match status" value="1"/>
</dbReference>
<evidence type="ECO:0000313" key="24">
    <source>
        <dbReference type="EMBL" id="HHS30517.1"/>
    </source>
</evidence>
<evidence type="ECO:0000259" key="23">
    <source>
        <dbReference type="PROSITE" id="PS50885"/>
    </source>
</evidence>
<feature type="coiled-coil region" evidence="20">
    <location>
        <begin position="237"/>
        <end position="264"/>
    </location>
</feature>
<keyword evidence="17" id="KW-0411">Iron-sulfur</keyword>
<dbReference type="InterPro" id="IPR003660">
    <property type="entry name" value="HAMP_dom"/>
</dbReference>
<comment type="subcellular location">
    <subcellularLocation>
        <location evidence="4">Cytoplasm</location>
    </subcellularLocation>
    <subcellularLocation>
        <location evidence="3">Membrane</location>
    </subcellularLocation>
</comment>
<reference evidence="24" key="1">
    <citation type="journal article" date="2020" name="mSystems">
        <title>Genome- and Community-Level Interaction Insights into Carbon Utilization and Element Cycling Functions of Hydrothermarchaeota in Hydrothermal Sediment.</title>
        <authorList>
            <person name="Zhou Z."/>
            <person name="Liu Y."/>
            <person name="Xu W."/>
            <person name="Pan J."/>
            <person name="Luo Z.H."/>
            <person name="Li M."/>
        </authorList>
    </citation>
    <scope>NUCLEOTIDE SEQUENCE [LARGE SCALE GENOMIC DNA]</scope>
    <source>
        <strain evidence="24">SpSt-767</strain>
    </source>
</reference>
<keyword evidence="11" id="KW-0479">Metal-binding</keyword>
<evidence type="ECO:0000256" key="7">
    <source>
        <dbReference type="ARBA" id="ARBA00022485"/>
    </source>
</evidence>
<comment type="function">
    <text evidence="18">Member of the two-component regulatory system NreB/NreC involved in the control of dissimilatory nitrate/nitrite reduction in response to oxygen. NreB functions as a direct oxygen sensor histidine kinase which is autophosphorylated, in the absence of oxygen, probably at the conserved histidine residue, and transfers its phosphate group probably to a conserved aspartate residue of NreC. NreB/NreC activates the expression of the nitrate (narGHJI) and nitrite (nir) reductase operons, as well as the putative nitrate transporter gene narT.</text>
</comment>
<comment type="cofactor">
    <cofactor evidence="2">
        <name>[4Fe-4S] cluster</name>
        <dbReference type="ChEBI" id="CHEBI:49883"/>
    </cofactor>
</comment>
<dbReference type="Gene3D" id="6.10.340.10">
    <property type="match status" value="1"/>
</dbReference>
<keyword evidence="21" id="KW-0812">Transmembrane</keyword>
<evidence type="ECO:0000256" key="6">
    <source>
        <dbReference type="ARBA" id="ARBA00017322"/>
    </source>
</evidence>
<keyword evidence="16" id="KW-0902">Two-component regulatory system</keyword>
<evidence type="ECO:0000259" key="22">
    <source>
        <dbReference type="PROSITE" id="PS50109"/>
    </source>
</evidence>
<evidence type="ECO:0000256" key="12">
    <source>
        <dbReference type="ARBA" id="ARBA00022741"/>
    </source>
</evidence>
<evidence type="ECO:0000256" key="14">
    <source>
        <dbReference type="ARBA" id="ARBA00022840"/>
    </source>
</evidence>
<evidence type="ECO:0000256" key="16">
    <source>
        <dbReference type="ARBA" id="ARBA00023012"/>
    </source>
</evidence>
<evidence type="ECO:0000256" key="8">
    <source>
        <dbReference type="ARBA" id="ARBA00022490"/>
    </source>
</evidence>
<keyword evidence="7" id="KW-0004">4Fe-4S</keyword>
<dbReference type="Pfam" id="PF02518">
    <property type="entry name" value="HATPase_c"/>
    <property type="match status" value="1"/>
</dbReference>
<dbReference type="GO" id="GO:0005737">
    <property type="term" value="C:cytoplasm"/>
    <property type="evidence" value="ECO:0007669"/>
    <property type="project" value="UniProtKB-SubCell"/>
</dbReference>
<dbReference type="SUPFAM" id="SSF55874">
    <property type="entry name" value="ATPase domain of HSP90 chaperone/DNA topoisomerase II/histidine kinase"/>
    <property type="match status" value="1"/>
</dbReference>
<dbReference type="SMART" id="SM00304">
    <property type="entry name" value="HAMP"/>
    <property type="match status" value="1"/>
</dbReference>
<keyword evidence="14" id="KW-0067">ATP-binding</keyword>
<evidence type="ECO:0000256" key="11">
    <source>
        <dbReference type="ARBA" id="ARBA00022723"/>
    </source>
</evidence>
<dbReference type="GO" id="GO:0016020">
    <property type="term" value="C:membrane"/>
    <property type="evidence" value="ECO:0007669"/>
    <property type="project" value="UniProtKB-SubCell"/>
</dbReference>
<dbReference type="InterPro" id="IPR011712">
    <property type="entry name" value="Sig_transdc_His_kin_sub3_dim/P"/>
</dbReference>
<dbReference type="GO" id="GO:0000155">
    <property type="term" value="F:phosphorelay sensor kinase activity"/>
    <property type="evidence" value="ECO:0007669"/>
    <property type="project" value="InterPro"/>
</dbReference>
<gene>
    <name evidence="24" type="ORF">ENV52_12545</name>
</gene>
<evidence type="ECO:0000256" key="21">
    <source>
        <dbReference type="SAM" id="Phobius"/>
    </source>
</evidence>
<proteinExistence type="predicted"/>
<keyword evidence="10" id="KW-0808">Transferase</keyword>
<dbReference type="InterPro" id="IPR004358">
    <property type="entry name" value="Sig_transdc_His_kin-like_C"/>
</dbReference>
<keyword evidence="20" id="KW-0175">Coiled coil</keyword>
<dbReference type="InterPro" id="IPR005467">
    <property type="entry name" value="His_kinase_dom"/>
</dbReference>
<evidence type="ECO:0000256" key="13">
    <source>
        <dbReference type="ARBA" id="ARBA00022777"/>
    </source>
</evidence>
<evidence type="ECO:0000256" key="10">
    <source>
        <dbReference type="ARBA" id="ARBA00022679"/>
    </source>
</evidence>